<evidence type="ECO:0008006" key="5">
    <source>
        <dbReference type="Google" id="ProtNLM"/>
    </source>
</evidence>
<dbReference type="InterPro" id="IPR037737">
    <property type="entry name" value="Srf1"/>
</dbReference>
<dbReference type="GO" id="GO:0000324">
    <property type="term" value="C:fungal-type vacuole"/>
    <property type="evidence" value="ECO:0007669"/>
    <property type="project" value="TreeGrafter"/>
</dbReference>
<name>A0A1D2VBG9_9ASCO</name>
<sequence length="473" mass="53897">MASQQPLQPHLHRQSFSQQPQFAQQHSTGISSPSPQNVSNNQMIDNINSYNHQATTVPPYVLDSVSKAHHKDLDNFNGNVSTISHHDSLNTDLFTSSLNNNWNNFLSTVKNTPAILKSNFNNNNNNQNQNLYNHNSINYNNHRPHSSLRYSNRYLPIIDESSNTINNNLTNSSSNTIYNTDSNLEENYKLADLSGDWQGDERLRKELNDDSLIGDSQSNSFLSHLLCLNLFSNSPNKSADKNINKYNLKRRRSSNSPKVRSSAKYWMASESRERWAPTIKRFCLNSPYLLVFLRTFMLILTLVALGLACSLFTSTQSQNHSQNSSQREISQQPSTIMAICVQSIASLYILYITWDEYSGQPIGLRNPMDKIKLISLDLLFIIFSSANLSLAFNTLYDSQWVCVATSQLQTTQKRSLTRNLIRDTINSLPLKIDEICDKQRALASFLFLILFMWVLTFSISIFRIVERVSSPKS</sequence>
<evidence type="ECO:0000256" key="2">
    <source>
        <dbReference type="SAM" id="Phobius"/>
    </source>
</evidence>
<organism evidence="3 4">
    <name type="scientific">Ascoidea rubescens DSM 1968</name>
    <dbReference type="NCBI Taxonomy" id="1344418"/>
    <lineage>
        <taxon>Eukaryota</taxon>
        <taxon>Fungi</taxon>
        <taxon>Dikarya</taxon>
        <taxon>Ascomycota</taxon>
        <taxon>Saccharomycotina</taxon>
        <taxon>Saccharomycetes</taxon>
        <taxon>Ascoideaceae</taxon>
        <taxon>Ascoidea</taxon>
    </lineage>
</organism>
<dbReference type="EMBL" id="KV454488">
    <property type="protein sequence ID" value="ODV58950.1"/>
    <property type="molecule type" value="Genomic_DNA"/>
</dbReference>
<keyword evidence="4" id="KW-1185">Reference proteome</keyword>
<feature type="transmembrane region" description="Helical" evidence="2">
    <location>
        <begin position="288"/>
        <end position="313"/>
    </location>
</feature>
<gene>
    <name evidence="3" type="ORF">ASCRUDRAFT_77384</name>
</gene>
<evidence type="ECO:0000256" key="1">
    <source>
        <dbReference type="SAM" id="MobiDB-lite"/>
    </source>
</evidence>
<dbReference type="GeneID" id="30967478"/>
<dbReference type="InParanoid" id="A0A1D2VBG9"/>
<dbReference type="Proteomes" id="UP000095038">
    <property type="component" value="Unassembled WGS sequence"/>
</dbReference>
<accession>A0A1D2VBG9</accession>
<dbReference type="PANTHER" id="PTHR36819">
    <property type="entry name" value="REGULATOR OF PHOSPHOLIPASE D SRF1"/>
    <property type="match status" value="1"/>
</dbReference>
<dbReference type="GO" id="GO:0071944">
    <property type="term" value="C:cell periphery"/>
    <property type="evidence" value="ECO:0007669"/>
    <property type="project" value="TreeGrafter"/>
</dbReference>
<proteinExistence type="predicted"/>
<dbReference type="RefSeq" id="XP_020045257.1">
    <property type="nucleotide sequence ID" value="XM_020193842.1"/>
</dbReference>
<feature type="region of interest" description="Disordered" evidence="1">
    <location>
        <begin position="1"/>
        <end position="42"/>
    </location>
</feature>
<feature type="transmembrane region" description="Helical" evidence="2">
    <location>
        <begin position="334"/>
        <end position="354"/>
    </location>
</feature>
<keyword evidence="2" id="KW-1133">Transmembrane helix</keyword>
<dbReference type="FunCoup" id="A0A1D2VBG9">
    <property type="interactions" value="14"/>
</dbReference>
<evidence type="ECO:0000313" key="4">
    <source>
        <dbReference type="Proteomes" id="UP000095038"/>
    </source>
</evidence>
<feature type="transmembrane region" description="Helical" evidence="2">
    <location>
        <begin position="441"/>
        <end position="465"/>
    </location>
</feature>
<protein>
    <recommendedName>
        <fullName evidence="5">Regulator of phospholipase D SRF1</fullName>
    </recommendedName>
</protein>
<evidence type="ECO:0000313" key="3">
    <source>
        <dbReference type="EMBL" id="ODV58950.1"/>
    </source>
</evidence>
<reference evidence="4" key="1">
    <citation type="submission" date="2016-05" db="EMBL/GenBank/DDBJ databases">
        <title>Comparative genomics of biotechnologically important yeasts.</title>
        <authorList>
            <consortium name="DOE Joint Genome Institute"/>
            <person name="Riley R."/>
            <person name="Haridas S."/>
            <person name="Wolfe K.H."/>
            <person name="Lopes M.R."/>
            <person name="Hittinger C.T."/>
            <person name="Goker M."/>
            <person name="Salamov A."/>
            <person name="Wisecaver J."/>
            <person name="Long T.M."/>
            <person name="Aerts A.L."/>
            <person name="Barry K."/>
            <person name="Choi C."/>
            <person name="Clum A."/>
            <person name="Coughlan A.Y."/>
            <person name="Deshpande S."/>
            <person name="Douglass A.P."/>
            <person name="Hanson S.J."/>
            <person name="Klenk H.-P."/>
            <person name="Labutti K."/>
            <person name="Lapidus A."/>
            <person name="Lindquist E."/>
            <person name="Lipzen A."/>
            <person name="Meier-Kolthoff J.P."/>
            <person name="Ohm R.A."/>
            <person name="Otillar R.P."/>
            <person name="Pangilinan J."/>
            <person name="Peng Y."/>
            <person name="Rokas A."/>
            <person name="Rosa C.A."/>
            <person name="Scheuner C."/>
            <person name="Sibirny A.A."/>
            <person name="Slot J.C."/>
            <person name="Stielow J.B."/>
            <person name="Sun H."/>
            <person name="Kurtzman C.P."/>
            <person name="Blackwell M."/>
            <person name="Grigoriev I.V."/>
            <person name="Jeffries T.W."/>
        </authorList>
    </citation>
    <scope>NUCLEOTIDE SEQUENCE [LARGE SCALE GENOMIC DNA]</scope>
    <source>
        <strain evidence="4">DSM 1968</strain>
    </source>
</reference>
<feature type="compositionally biased region" description="Low complexity" evidence="1">
    <location>
        <begin position="14"/>
        <end position="42"/>
    </location>
</feature>
<feature type="transmembrane region" description="Helical" evidence="2">
    <location>
        <begin position="374"/>
        <end position="396"/>
    </location>
</feature>
<keyword evidence="2" id="KW-0812">Transmembrane</keyword>
<dbReference type="AlphaFoldDB" id="A0A1D2VBG9"/>
<keyword evidence="2" id="KW-0472">Membrane</keyword>
<dbReference type="OrthoDB" id="2589563at2759"/>
<dbReference type="PANTHER" id="PTHR36819:SF1">
    <property type="entry name" value="REGULATOR OF PHOSPHOLIPASE D SRF1"/>
    <property type="match status" value="1"/>
</dbReference>